<protein>
    <submittedName>
        <fullName evidence="1">Uracil-DNA glycosylase</fullName>
    </submittedName>
</protein>
<sequence>MKRKITDFFQVSKKVSNNIKSVPKTDIKVVKGSDSDKENIDQDNKDNDGNGTAYEEFAKKNGFDKTKWLESLNEEHKELLDLEINNLHISWLTFLHKELTKPYFLNLKKFLKAQQSKTVFPPKNQIYSWSHYTPLPEIKCLVLGQDPYHNFNQAHGLAFSVLEPTKPPPSLKNIYKTIQTDYPKFEIPNSTKGGGGNLTKWAERGVLLLNTCLTVEAHKPNSHSKHGWETFTQKIIETAINFHLEKQGFVVMAWGMPAQNTLSNFKDLNKDNFLVIKTFHPSPFSAAKGFFTSKCFKSCNEWLQQQGKQPIDWSIVENNSIW</sequence>
<keyword evidence="2" id="KW-1185">Reference proteome</keyword>
<name>A0ACA9Y7J1_9ASCO</name>
<proteinExistence type="predicted"/>
<organism evidence="1 2">
    <name type="scientific">[Candida] jaroonii</name>
    <dbReference type="NCBI Taxonomy" id="467808"/>
    <lineage>
        <taxon>Eukaryota</taxon>
        <taxon>Fungi</taxon>
        <taxon>Dikarya</taxon>
        <taxon>Ascomycota</taxon>
        <taxon>Saccharomycotina</taxon>
        <taxon>Pichiomycetes</taxon>
        <taxon>Debaryomycetaceae</taxon>
        <taxon>Yamadazyma</taxon>
    </lineage>
</organism>
<gene>
    <name evidence="1" type="ORF">CLIB1444_05S00584</name>
</gene>
<accession>A0ACA9Y7J1</accession>
<dbReference type="Proteomes" id="UP001152531">
    <property type="component" value="Unassembled WGS sequence"/>
</dbReference>
<dbReference type="EMBL" id="CALSDN010000005">
    <property type="protein sequence ID" value="CAH6720964.1"/>
    <property type="molecule type" value="Genomic_DNA"/>
</dbReference>
<comment type="caution">
    <text evidence="1">The sequence shown here is derived from an EMBL/GenBank/DDBJ whole genome shotgun (WGS) entry which is preliminary data.</text>
</comment>
<evidence type="ECO:0000313" key="2">
    <source>
        <dbReference type="Proteomes" id="UP001152531"/>
    </source>
</evidence>
<reference evidence="1" key="1">
    <citation type="submission" date="2022-06" db="EMBL/GenBank/DDBJ databases">
        <authorList>
            <person name="Legras J.-L."/>
            <person name="Devillers H."/>
            <person name="Grondin C."/>
        </authorList>
    </citation>
    <scope>NUCLEOTIDE SEQUENCE</scope>
    <source>
        <strain evidence="1">CLIB 1444</strain>
    </source>
</reference>
<evidence type="ECO:0000313" key="1">
    <source>
        <dbReference type="EMBL" id="CAH6720964.1"/>
    </source>
</evidence>